<organism evidence="2">
    <name type="scientific">metagenome</name>
    <dbReference type="NCBI Taxonomy" id="256318"/>
    <lineage>
        <taxon>unclassified sequences</taxon>
        <taxon>metagenomes</taxon>
    </lineage>
</organism>
<dbReference type="Gene3D" id="3.40.50.150">
    <property type="entry name" value="Vaccinia Virus protein VP39"/>
    <property type="match status" value="1"/>
</dbReference>
<evidence type="ECO:0000259" key="1">
    <source>
        <dbReference type="Pfam" id="PF08241"/>
    </source>
</evidence>
<dbReference type="PANTHER" id="PTHR43591">
    <property type="entry name" value="METHYLTRANSFERASE"/>
    <property type="match status" value="1"/>
</dbReference>
<protein>
    <recommendedName>
        <fullName evidence="1">Methyltransferase type 11 domain-containing protein</fullName>
    </recommendedName>
</protein>
<dbReference type="InterPro" id="IPR013216">
    <property type="entry name" value="Methyltransf_11"/>
</dbReference>
<name>A0A2P2C370_9ZZZZ</name>
<gene>
    <name evidence="2" type="ORF">NOCA2230092</name>
</gene>
<proteinExistence type="predicted"/>
<evidence type="ECO:0000313" key="2">
    <source>
        <dbReference type="EMBL" id="CUR55172.1"/>
    </source>
</evidence>
<dbReference type="EMBL" id="CZKA01000016">
    <property type="protein sequence ID" value="CUR55172.1"/>
    <property type="molecule type" value="Genomic_DNA"/>
</dbReference>
<reference evidence="2" key="1">
    <citation type="submission" date="2015-08" db="EMBL/GenBank/DDBJ databases">
        <authorList>
            <person name="Babu N.S."/>
            <person name="Beckwith C.J."/>
            <person name="Beseler K.G."/>
            <person name="Brison A."/>
            <person name="Carone J.V."/>
            <person name="Caskin T.P."/>
            <person name="Diamond M."/>
            <person name="Durham M.E."/>
            <person name="Foxe J.M."/>
            <person name="Go M."/>
            <person name="Henderson B.A."/>
            <person name="Jones I.B."/>
            <person name="McGettigan J.A."/>
            <person name="Micheletti S.J."/>
            <person name="Nasrallah M.E."/>
            <person name="Ortiz D."/>
            <person name="Piller C.R."/>
            <person name="Privatt S.R."/>
            <person name="Schneider S.L."/>
            <person name="Sharp S."/>
            <person name="Smith T.C."/>
            <person name="Stanton J.D."/>
            <person name="Ullery H.E."/>
            <person name="Wilson R.J."/>
            <person name="Serrano M.G."/>
            <person name="Buck G."/>
            <person name="Lee V."/>
            <person name="Wang Y."/>
            <person name="Carvalho R."/>
            <person name="Voegtly L."/>
            <person name="Shi R."/>
            <person name="Duckworth R."/>
            <person name="Johnson A."/>
            <person name="Loviza R."/>
            <person name="Walstead R."/>
            <person name="Shah Z."/>
            <person name="Kiflezghi M."/>
            <person name="Wade K."/>
            <person name="Ball S.L."/>
            <person name="Bradley K.W."/>
            <person name="Asai D.J."/>
            <person name="Bowman C.A."/>
            <person name="Russell D.A."/>
            <person name="Pope W.H."/>
            <person name="Jacobs-Sera D."/>
            <person name="Hendrix R.W."/>
            <person name="Hatfull G.F."/>
        </authorList>
    </citation>
    <scope>NUCLEOTIDE SEQUENCE</scope>
</reference>
<sequence length="234" mass="25564">MSLTDPAALRAQYATEQSLETRRSVWHPSIDGRDPSTRALDAIVAVEPTDVLEVGCGTGCFAARIHASRPGIRLTAIDQSSRFVELTAGRGIKAKRADVQELPFDDDSFDVVAAMWMLYHVPDLDSALSEIRRVLRPGGLFVAVTNGAEHLAQLRREAGGQALVTTFSSENGDEVLSRHFDTIERDDIATRAFFVDHAAALAYLQSSQEGQTWELAHFDGSREYAGAVTVFSAR</sequence>
<dbReference type="InterPro" id="IPR029063">
    <property type="entry name" value="SAM-dependent_MTases_sf"/>
</dbReference>
<dbReference type="SUPFAM" id="SSF53335">
    <property type="entry name" value="S-adenosyl-L-methionine-dependent methyltransferases"/>
    <property type="match status" value="1"/>
</dbReference>
<accession>A0A2P2C370</accession>
<dbReference type="AlphaFoldDB" id="A0A2P2C370"/>
<dbReference type="Pfam" id="PF08241">
    <property type="entry name" value="Methyltransf_11"/>
    <property type="match status" value="1"/>
</dbReference>
<dbReference type="CDD" id="cd02440">
    <property type="entry name" value="AdoMet_MTases"/>
    <property type="match status" value="1"/>
</dbReference>
<dbReference type="GO" id="GO:0008757">
    <property type="term" value="F:S-adenosylmethionine-dependent methyltransferase activity"/>
    <property type="evidence" value="ECO:0007669"/>
    <property type="project" value="InterPro"/>
</dbReference>
<feature type="domain" description="Methyltransferase type 11" evidence="1">
    <location>
        <begin position="52"/>
        <end position="142"/>
    </location>
</feature>